<proteinExistence type="predicted"/>
<keyword evidence="3" id="KW-1185">Reference proteome</keyword>
<evidence type="ECO:0008006" key="4">
    <source>
        <dbReference type="Google" id="ProtNLM"/>
    </source>
</evidence>
<feature type="transmembrane region" description="Helical" evidence="1">
    <location>
        <begin position="34"/>
        <end position="57"/>
    </location>
</feature>
<organism evidence="2 3">
    <name type="scientific">Flavobacterium cheonanense</name>
    <dbReference type="NCBI Taxonomy" id="706183"/>
    <lineage>
        <taxon>Bacteria</taxon>
        <taxon>Pseudomonadati</taxon>
        <taxon>Bacteroidota</taxon>
        <taxon>Flavobacteriia</taxon>
        <taxon>Flavobacteriales</taxon>
        <taxon>Flavobacteriaceae</taxon>
        <taxon>Flavobacterium</taxon>
    </lineage>
</organism>
<evidence type="ECO:0000313" key="3">
    <source>
        <dbReference type="Proteomes" id="UP001500367"/>
    </source>
</evidence>
<keyword evidence="1" id="KW-0472">Membrane</keyword>
<gene>
    <name evidence="2" type="ORF">GCM10022389_21370</name>
</gene>
<sequence>MKQLLFTNWHFMRFLRVALALFLFYNAYQTHEWFFIVFGIFFLFQALFNMGCGPSGCNVNYDKNK</sequence>
<evidence type="ECO:0000256" key="1">
    <source>
        <dbReference type="SAM" id="Phobius"/>
    </source>
</evidence>
<name>A0ABP7VVH3_9FLAO</name>
<dbReference type="Proteomes" id="UP001500367">
    <property type="component" value="Unassembled WGS sequence"/>
</dbReference>
<accession>A0ABP7VVH3</accession>
<evidence type="ECO:0000313" key="2">
    <source>
        <dbReference type="EMBL" id="GAA4075425.1"/>
    </source>
</evidence>
<comment type="caution">
    <text evidence="2">The sequence shown here is derived from an EMBL/GenBank/DDBJ whole genome shotgun (WGS) entry which is preliminary data.</text>
</comment>
<feature type="transmembrane region" description="Helical" evidence="1">
    <location>
        <begin position="12"/>
        <end position="28"/>
    </location>
</feature>
<reference evidence="3" key="1">
    <citation type="journal article" date="2019" name="Int. J. Syst. Evol. Microbiol.">
        <title>The Global Catalogue of Microorganisms (GCM) 10K type strain sequencing project: providing services to taxonomists for standard genome sequencing and annotation.</title>
        <authorList>
            <consortium name="The Broad Institute Genomics Platform"/>
            <consortium name="The Broad Institute Genome Sequencing Center for Infectious Disease"/>
            <person name="Wu L."/>
            <person name="Ma J."/>
        </authorList>
    </citation>
    <scope>NUCLEOTIDE SEQUENCE [LARGE SCALE GENOMIC DNA]</scope>
    <source>
        <strain evidence="3">JCM 17069</strain>
    </source>
</reference>
<protein>
    <recommendedName>
        <fullName evidence="4">DUF2892 domain-containing protein</fullName>
    </recommendedName>
</protein>
<dbReference type="EMBL" id="BAABCT010000005">
    <property type="protein sequence ID" value="GAA4075425.1"/>
    <property type="molecule type" value="Genomic_DNA"/>
</dbReference>
<keyword evidence="1" id="KW-0812">Transmembrane</keyword>
<dbReference type="RefSeq" id="WP_344816704.1">
    <property type="nucleotide sequence ID" value="NZ_BAABCT010000005.1"/>
</dbReference>
<keyword evidence="1" id="KW-1133">Transmembrane helix</keyword>